<evidence type="ECO:0000256" key="2">
    <source>
        <dbReference type="SAM" id="Phobius"/>
    </source>
</evidence>
<keyword evidence="2" id="KW-1133">Transmembrane helix</keyword>
<dbReference type="EnsemblMetazoa" id="CapteT206766">
    <property type="protein sequence ID" value="CapteP206766"/>
    <property type="gene ID" value="CapteG206766"/>
</dbReference>
<proteinExistence type="predicted"/>
<dbReference type="Proteomes" id="UP000014760">
    <property type="component" value="Unassembled WGS sequence"/>
</dbReference>
<evidence type="ECO:0000313" key="4">
    <source>
        <dbReference type="EnsemblMetazoa" id="CapteP206766"/>
    </source>
</evidence>
<dbReference type="EMBL" id="KB305044">
    <property type="protein sequence ID" value="ELU01418.1"/>
    <property type="molecule type" value="Genomic_DNA"/>
</dbReference>
<evidence type="ECO:0000313" key="3">
    <source>
        <dbReference type="EMBL" id="ELU01418.1"/>
    </source>
</evidence>
<feature type="region of interest" description="Disordered" evidence="1">
    <location>
        <begin position="90"/>
        <end position="132"/>
    </location>
</feature>
<feature type="compositionally biased region" description="Basic and acidic residues" evidence="1">
    <location>
        <begin position="102"/>
        <end position="114"/>
    </location>
</feature>
<evidence type="ECO:0000256" key="1">
    <source>
        <dbReference type="SAM" id="MobiDB-lite"/>
    </source>
</evidence>
<reference evidence="3 5" key="2">
    <citation type="journal article" date="2013" name="Nature">
        <title>Insights into bilaterian evolution from three spiralian genomes.</title>
        <authorList>
            <person name="Simakov O."/>
            <person name="Marletaz F."/>
            <person name="Cho S.J."/>
            <person name="Edsinger-Gonzales E."/>
            <person name="Havlak P."/>
            <person name="Hellsten U."/>
            <person name="Kuo D.H."/>
            <person name="Larsson T."/>
            <person name="Lv J."/>
            <person name="Arendt D."/>
            <person name="Savage R."/>
            <person name="Osoegawa K."/>
            <person name="de Jong P."/>
            <person name="Grimwood J."/>
            <person name="Chapman J.A."/>
            <person name="Shapiro H."/>
            <person name="Aerts A."/>
            <person name="Otillar R.P."/>
            <person name="Terry A.Y."/>
            <person name="Boore J.L."/>
            <person name="Grigoriev I.V."/>
            <person name="Lindberg D.R."/>
            <person name="Seaver E.C."/>
            <person name="Weisblat D.A."/>
            <person name="Putnam N.H."/>
            <person name="Rokhsar D.S."/>
        </authorList>
    </citation>
    <scope>NUCLEOTIDE SEQUENCE</scope>
    <source>
        <strain evidence="3 5">I ESC-2004</strain>
    </source>
</reference>
<protein>
    <submittedName>
        <fullName evidence="3 4">Uncharacterized protein</fullName>
    </submittedName>
</protein>
<sequence length="132" mass="14706">MAHSVSISNSFKKFPVKAIDSKMNETNVQEKRSRIIFKDISQCHNRPSMLLKAQKKPRSHFFTAESFAIMKCALAVLVVVLVIVGATDVDAKKPRPGQTPGGKEDKTGKEEQSEPNHMAAVFTFPMDETFPQ</sequence>
<name>R7UCD2_CAPTE</name>
<dbReference type="HOGENOM" id="CLU_1919052_0_0_1"/>
<keyword evidence="2" id="KW-0472">Membrane</keyword>
<keyword evidence="2" id="KW-0812">Transmembrane</keyword>
<evidence type="ECO:0000313" key="5">
    <source>
        <dbReference type="Proteomes" id="UP000014760"/>
    </source>
</evidence>
<reference evidence="4" key="3">
    <citation type="submission" date="2015-06" db="UniProtKB">
        <authorList>
            <consortium name="EnsemblMetazoa"/>
        </authorList>
    </citation>
    <scope>IDENTIFICATION</scope>
</reference>
<dbReference type="EMBL" id="AMQN01009248">
    <property type="status" value="NOT_ANNOTATED_CDS"/>
    <property type="molecule type" value="Genomic_DNA"/>
</dbReference>
<accession>R7UCD2</accession>
<feature type="transmembrane region" description="Helical" evidence="2">
    <location>
        <begin position="67"/>
        <end position="86"/>
    </location>
</feature>
<keyword evidence="5" id="KW-1185">Reference proteome</keyword>
<gene>
    <name evidence="3" type="ORF">CAPTEDRAFT_206766</name>
</gene>
<dbReference type="AlphaFoldDB" id="R7UCD2"/>
<organism evidence="3">
    <name type="scientific">Capitella teleta</name>
    <name type="common">Polychaete worm</name>
    <dbReference type="NCBI Taxonomy" id="283909"/>
    <lineage>
        <taxon>Eukaryota</taxon>
        <taxon>Metazoa</taxon>
        <taxon>Spiralia</taxon>
        <taxon>Lophotrochozoa</taxon>
        <taxon>Annelida</taxon>
        <taxon>Polychaeta</taxon>
        <taxon>Sedentaria</taxon>
        <taxon>Scolecida</taxon>
        <taxon>Capitellidae</taxon>
        <taxon>Capitella</taxon>
    </lineage>
</organism>
<reference evidence="5" key="1">
    <citation type="submission" date="2012-12" db="EMBL/GenBank/DDBJ databases">
        <authorList>
            <person name="Hellsten U."/>
            <person name="Grimwood J."/>
            <person name="Chapman J.A."/>
            <person name="Shapiro H."/>
            <person name="Aerts A."/>
            <person name="Otillar R.P."/>
            <person name="Terry A.Y."/>
            <person name="Boore J.L."/>
            <person name="Simakov O."/>
            <person name="Marletaz F."/>
            <person name="Cho S.-J."/>
            <person name="Edsinger-Gonzales E."/>
            <person name="Havlak P."/>
            <person name="Kuo D.-H."/>
            <person name="Larsson T."/>
            <person name="Lv J."/>
            <person name="Arendt D."/>
            <person name="Savage R."/>
            <person name="Osoegawa K."/>
            <person name="de Jong P."/>
            <person name="Lindberg D.R."/>
            <person name="Seaver E.C."/>
            <person name="Weisblat D.A."/>
            <person name="Putnam N.H."/>
            <person name="Grigoriev I.V."/>
            <person name="Rokhsar D.S."/>
        </authorList>
    </citation>
    <scope>NUCLEOTIDE SEQUENCE</scope>
    <source>
        <strain evidence="5">I ESC-2004</strain>
    </source>
</reference>